<comment type="caution">
    <text evidence="2">The sequence shown here is derived from an EMBL/GenBank/DDBJ whole genome shotgun (WGS) entry which is preliminary data.</text>
</comment>
<organism evidence="2 3">
    <name type="scientific">Paraphaeosphaeria minitans</name>
    <dbReference type="NCBI Taxonomy" id="565426"/>
    <lineage>
        <taxon>Eukaryota</taxon>
        <taxon>Fungi</taxon>
        <taxon>Dikarya</taxon>
        <taxon>Ascomycota</taxon>
        <taxon>Pezizomycotina</taxon>
        <taxon>Dothideomycetes</taxon>
        <taxon>Pleosporomycetidae</taxon>
        <taxon>Pleosporales</taxon>
        <taxon>Massarineae</taxon>
        <taxon>Didymosphaeriaceae</taxon>
        <taxon>Paraphaeosphaeria</taxon>
    </lineage>
</organism>
<evidence type="ECO:0000313" key="2">
    <source>
        <dbReference type="EMBL" id="KAF9737398.1"/>
    </source>
</evidence>
<accession>A0A9P6GLQ2</accession>
<keyword evidence="3" id="KW-1185">Reference proteome</keyword>
<dbReference type="EMBL" id="WJXW01000004">
    <property type="protein sequence ID" value="KAF9737398.1"/>
    <property type="molecule type" value="Genomic_DNA"/>
</dbReference>
<proteinExistence type="predicted"/>
<dbReference type="AlphaFoldDB" id="A0A9P6GLQ2"/>
<evidence type="ECO:0000256" key="1">
    <source>
        <dbReference type="SAM" id="MobiDB-lite"/>
    </source>
</evidence>
<name>A0A9P6GLQ2_9PLEO</name>
<reference evidence="2" key="1">
    <citation type="journal article" date="2020" name="Mol. Plant Microbe Interact.">
        <title>Genome Sequence of the Biocontrol Agent Coniothyrium minitans strain Conio (IMI 134523).</title>
        <authorList>
            <person name="Patel D."/>
            <person name="Shittu T.A."/>
            <person name="Baroncelli R."/>
            <person name="Muthumeenakshi S."/>
            <person name="Osborne T.H."/>
            <person name="Janganan T.K."/>
            <person name="Sreenivasaprasad S."/>
        </authorList>
    </citation>
    <scope>NUCLEOTIDE SEQUENCE</scope>
    <source>
        <strain evidence="2">Conio</strain>
    </source>
</reference>
<dbReference type="Proteomes" id="UP000756921">
    <property type="component" value="Unassembled WGS sequence"/>
</dbReference>
<evidence type="ECO:0000313" key="3">
    <source>
        <dbReference type="Proteomes" id="UP000756921"/>
    </source>
</evidence>
<protein>
    <submittedName>
        <fullName evidence="2">Uncharacterized protein</fullName>
    </submittedName>
</protein>
<gene>
    <name evidence="2" type="ORF">PMIN01_05177</name>
</gene>
<feature type="region of interest" description="Disordered" evidence="1">
    <location>
        <begin position="1"/>
        <end position="20"/>
    </location>
</feature>
<dbReference type="OrthoDB" id="10409674at2759"/>
<sequence length="474" mass="52867">MVATASVSRGGGTEPFPDFSSSQALARDLCLQETGSIETTRQLFTRNHIGIKDTTRLLTHAVSARMEAWLDDVVADQPLNEFLYFDATNTVDGEGLQSLSFFSGATLAPEKLVVASAVFCLPNGEFLYDREAIQAFLYHDPKGVFYWGPEVKSLPQAASLNDLFLSLPSYTSTEGGQENCFSFEYEIEDSSQAVIEVQDDYCCDNEDEGEDKDDQTESEASFGCVTAAVHDKALVEETPNYVNKKKGPPPAIWIPNSLQHALPIRIVRPLKSFQRPVPRKDNATGLHAMRANMRDAQIIWPTYPKNFGDIQHLLAPRMLARPPRPGPGMLQAVHPEVKAQWETSKPLYLACISKCPDPQPAMHFPFERSPDYLHSFDLLRLPSTTASPSIHSFVLELVPAPLRIDSKGVWPRPGSHTIRSVDPNIRAQWRAVLPKLKNAGELEERKARTSLVLKPLRLLRKMLQAATRKSGWVF</sequence>